<sequence length="924" mass="102203">MIFIVTLSQKYFDSINQTTNQLFTLQYKKSDCLYYLSSNRTLCVQNCQEIGEVEFDGQCITMVKKTQICADDACCSSANYGESFVWDAISNQCICTTYCTCKSEQCCQQQQGPLYHYINNWCQTCYQQFGLNYEWDGQQCSCPQGSECFCRSNACCQKIYGNIYLVGKCQTCATLLGPGYEWISDTCTCPSGKTCTCATQFCCKQFKSSQIFINGECATCSAYFNAQVSGYTSEISFCECNTMKQVGSLILNPTATTCISCQEIAINNQCVTCAAYGSGYVWKAQQNRCYCPPATTCVCTSEQCCSQVYGKHFFNDKCMSCTDIFGDGAVYIKGKCVCNIEQQYIGTLTNPTDTCKFCNGMYQNGICKTCTELFGPGYGAQHGQCYCMESDQTLCSCQTELCCNQQQLILFNGSCKQCTDIYGISSLYSEFNQCKCNSENYGKLTKEGDKCVICQGVPTEKSTICKSCEEAYGTNYIWDSSINSCKCKTGVICTCKTELCCNLNGTHFMNNKCTSCIEEVGYNYMWSNDVWTTYPSLPLNQCICLNPVICKCLTDYCCSLSQQTMKDGVCQSCQDVFGAGFAWNSEIKKCACMSPSQCSCDNEACCNQISKGYQGSCVDCNIAHVGSIFSAGKCTCDSSKMYVGQINKENDKCTLCPELISNDNSKCQSCSEVYGSGAIFDSKCVCDQSTNYVGTLPGGCTQCSELIQNNKCVLCSEIKPHSTFNSGNKKCECDLSQKYVGVDSCVYCPELISFDKIKCESCEEKYGIGAKMNTGQCECNTELKYVGVLIATGDKCTMCQELMSNDKKTCRQCDEVTENSVLNLLTGQCDCESGFKLKGNKCTIQTNKTGLAVGVPLGLLAAICIGFFFFIICKKKHKKDEEDENLKGQKDNIIVIASQNQDHIIHRVNSEKMAKPYDDIPEYI</sequence>
<dbReference type="EMBL" id="CATOUU010000983">
    <property type="protein sequence ID" value="CAI9964930.1"/>
    <property type="molecule type" value="Genomic_DNA"/>
</dbReference>
<name>A0AA86UN65_9EUKA</name>
<keyword evidence="1" id="KW-0812">Transmembrane</keyword>
<keyword evidence="1" id="KW-1133">Transmembrane helix</keyword>
<dbReference type="Proteomes" id="UP001642409">
    <property type="component" value="Unassembled WGS sequence"/>
</dbReference>
<proteinExistence type="predicted"/>
<gene>
    <name evidence="3" type="ORF">HINF_LOCUS29562</name>
    <name evidence="2" type="ORF">HINF_LOCUS52575</name>
</gene>
<evidence type="ECO:0000313" key="4">
    <source>
        <dbReference type="Proteomes" id="UP001642409"/>
    </source>
</evidence>
<evidence type="ECO:0000313" key="3">
    <source>
        <dbReference type="EMBL" id="CAL6024324.1"/>
    </source>
</evidence>
<accession>A0AA86UN65</accession>
<feature type="transmembrane region" description="Helical" evidence="1">
    <location>
        <begin position="851"/>
        <end position="872"/>
    </location>
</feature>
<evidence type="ECO:0000256" key="1">
    <source>
        <dbReference type="SAM" id="Phobius"/>
    </source>
</evidence>
<reference evidence="2" key="1">
    <citation type="submission" date="2023-06" db="EMBL/GenBank/DDBJ databases">
        <authorList>
            <person name="Kurt Z."/>
        </authorList>
    </citation>
    <scope>NUCLEOTIDE SEQUENCE</scope>
</reference>
<organism evidence="2">
    <name type="scientific">Hexamita inflata</name>
    <dbReference type="NCBI Taxonomy" id="28002"/>
    <lineage>
        <taxon>Eukaryota</taxon>
        <taxon>Metamonada</taxon>
        <taxon>Diplomonadida</taxon>
        <taxon>Hexamitidae</taxon>
        <taxon>Hexamitinae</taxon>
        <taxon>Hexamita</taxon>
    </lineage>
</organism>
<comment type="caution">
    <text evidence="2">The sequence shown here is derived from an EMBL/GenBank/DDBJ whole genome shotgun (WGS) entry which is preliminary data.</text>
</comment>
<keyword evidence="1" id="KW-0472">Membrane</keyword>
<reference evidence="3 4" key="2">
    <citation type="submission" date="2024-07" db="EMBL/GenBank/DDBJ databases">
        <authorList>
            <person name="Akdeniz Z."/>
        </authorList>
    </citation>
    <scope>NUCLEOTIDE SEQUENCE [LARGE SCALE GENOMIC DNA]</scope>
</reference>
<dbReference type="EMBL" id="CAXDID020000095">
    <property type="protein sequence ID" value="CAL6024324.1"/>
    <property type="molecule type" value="Genomic_DNA"/>
</dbReference>
<evidence type="ECO:0000313" key="2">
    <source>
        <dbReference type="EMBL" id="CAI9964930.1"/>
    </source>
</evidence>
<keyword evidence="4" id="KW-1185">Reference proteome</keyword>
<protein>
    <submittedName>
        <fullName evidence="3">Hypothetical_protein</fullName>
    </submittedName>
</protein>
<dbReference type="AlphaFoldDB" id="A0AA86UN65"/>